<dbReference type="SUPFAM" id="SSF100895">
    <property type="entry name" value="Kazal-type serine protease inhibitors"/>
    <property type="match status" value="1"/>
</dbReference>
<dbReference type="AlphaFoldDB" id="A0AAW2Z7K0"/>
<evidence type="ECO:0000313" key="3">
    <source>
        <dbReference type="EMBL" id="KAL0484890.1"/>
    </source>
</evidence>
<protein>
    <recommendedName>
        <fullName evidence="2">Kazal-like domain-containing protein</fullName>
    </recommendedName>
</protein>
<feature type="signal peptide" evidence="1">
    <location>
        <begin position="1"/>
        <end position="17"/>
    </location>
</feature>
<name>A0AAW2Z7K0_9EUKA</name>
<dbReference type="InterPro" id="IPR002350">
    <property type="entry name" value="Kazal_dom"/>
</dbReference>
<evidence type="ECO:0000259" key="2">
    <source>
        <dbReference type="PROSITE" id="PS51465"/>
    </source>
</evidence>
<dbReference type="Proteomes" id="UP001431209">
    <property type="component" value="Unassembled WGS sequence"/>
</dbReference>
<organism evidence="3 4">
    <name type="scientific">Acrasis kona</name>
    <dbReference type="NCBI Taxonomy" id="1008807"/>
    <lineage>
        <taxon>Eukaryota</taxon>
        <taxon>Discoba</taxon>
        <taxon>Heterolobosea</taxon>
        <taxon>Tetramitia</taxon>
        <taxon>Eutetramitia</taxon>
        <taxon>Acrasidae</taxon>
        <taxon>Acrasis</taxon>
    </lineage>
</organism>
<evidence type="ECO:0000256" key="1">
    <source>
        <dbReference type="SAM" id="SignalP"/>
    </source>
</evidence>
<keyword evidence="4" id="KW-1185">Reference proteome</keyword>
<dbReference type="PROSITE" id="PS51465">
    <property type="entry name" value="KAZAL_2"/>
    <property type="match status" value="2"/>
</dbReference>
<reference evidence="3 4" key="1">
    <citation type="submission" date="2024-03" db="EMBL/GenBank/DDBJ databases">
        <title>The Acrasis kona genome and developmental transcriptomes reveal deep origins of eukaryotic multicellular pathways.</title>
        <authorList>
            <person name="Sheikh S."/>
            <person name="Fu C.-J."/>
            <person name="Brown M.W."/>
            <person name="Baldauf S.L."/>
        </authorList>
    </citation>
    <scope>NUCLEOTIDE SEQUENCE [LARGE SCALE GENOMIC DNA]</scope>
    <source>
        <strain evidence="3 4">ATCC MYA-3509</strain>
    </source>
</reference>
<keyword evidence="1" id="KW-0732">Signal</keyword>
<sequence length="163" mass="18405">MQTLIVVFIALISVTLAEKTCFCPQVYQPVCHVKTGEVLYSNECYAKCYHDNMSEVIPCHLFKKATAKPTLKPTNECFCPQVFNPVCHKTTGKQLYVNECFAHCYHDNMNELVLCSDFKKPSNDECICASIYEPLCNDKEQIMFGNECLALCAKVDLGALHKC</sequence>
<feature type="domain" description="Kazal-like" evidence="2">
    <location>
        <begin position="71"/>
        <end position="127"/>
    </location>
</feature>
<gene>
    <name evidence="3" type="ORF">AKO1_003636</name>
</gene>
<dbReference type="Gene3D" id="3.30.60.30">
    <property type="match status" value="2"/>
</dbReference>
<feature type="domain" description="Kazal-like" evidence="2">
    <location>
        <begin position="15"/>
        <end position="61"/>
    </location>
</feature>
<comment type="caution">
    <text evidence="3">The sequence shown here is derived from an EMBL/GenBank/DDBJ whole genome shotgun (WGS) entry which is preliminary data.</text>
</comment>
<feature type="chain" id="PRO_5043363235" description="Kazal-like domain-containing protein" evidence="1">
    <location>
        <begin position="18"/>
        <end position="163"/>
    </location>
</feature>
<dbReference type="EMBL" id="JAOPGA020001082">
    <property type="protein sequence ID" value="KAL0484890.1"/>
    <property type="molecule type" value="Genomic_DNA"/>
</dbReference>
<accession>A0AAW2Z7K0</accession>
<dbReference type="InterPro" id="IPR036058">
    <property type="entry name" value="Kazal_dom_sf"/>
</dbReference>
<proteinExistence type="predicted"/>
<evidence type="ECO:0000313" key="4">
    <source>
        <dbReference type="Proteomes" id="UP001431209"/>
    </source>
</evidence>